<name>A0A1A7QWY3_9FLAO</name>
<dbReference type="AlphaFoldDB" id="A0A1A7QWY3"/>
<accession>A0A1A7QWY3</accession>
<comment type="caution">
    <text evidence="1">The sequence shown here is derived from an EMBL/GenBank/DDBJ whole genome shotgun (WGS) entry which is preliminary data.</text>
</comment>
<proteinExistence type="predicted"/>
<gene>
    <name evidence="1" type="ORF">LX77_00046</name>
</gene>
<dbReference type="RefSeq" id="WP_066437200.1">
    <property type="nucleotide sequence ID" value="NZ_LZRN01000041.1"/>
</dbReference>
<dbReference type="Proteomes" id="UP000248987">
    <property type="component" value="Unassembled WGS sequence"/>
</dbReference>
<dbReference type="STRING" id="49280.A9996_15655"/>
<evidence type="ECO:0000313" key="1">
    <source>
        <dbReference type="EMBL" id="RAJ27474.1"/>
    </source>
</evidence>
<dbReference type="OrthoDB" id="1449138at2"/>
<reference evidence="1 2" key="1">
    <citation type="submission" date="2018-06" db="EMBL/GenBank/DDBJ databases">
        <title>Genomic Encyclopedia of Archaeal and Bacterial Type Strains, Phase II (KMG-II): from individual species to whole genera.</title>
        <authorList>
            <person name="Goeker M."/>
        </authorList>
    </citation>
    <scope>NUCLEOTIDE SEQUENCE [LARGE SCALE GENOMIC DNA]</scope>
    <source>
        <strain evidence="1 2">DSM 12408</strain>
    </source>
</reference>
<keyword evidence="2" id="KW-1185">Reference proteome</keyword>
<dbReference type="EMBL" id="QLLQ01000001">
    <property type="protein sequence ID" value="RAJ27474.1"/>
    <property type="molecule type" value="Genomic_DNA"/>
</dbReference>
<protein>
    <submittedName>
        <fullName evidence="1">Uncharacterized protein</fullName>
    </submittedName>
</protein>
<organism evidence="1 2">
    <name type="scientific">Gelidibacter algens</name>
    <dbReference type="NCBI Taxonomy" id="49280"/>
    <lineage>
        <taxon>Bacteria</taxon>
        <taxon>Pseudomonadati</taxon>
        <taxon>Bacteroidota</taxon>
        <taxon>Flavobacteriia</taxon>
        <taxon>Flavobacteriales</taxon>
        <taxon>Flavobacteriaceae</taxon>
        <taxon>Gelidibacter</taxon>
    </lineage>
</organism>
<evidence type="ECO:0000313" key="2">
    <source>
        <dbReference type="Proteomes" id="UP000248987"/>
    </source>
</evidence>
<sequence>MNIVRQHTIFKGLTLILVVAFLLPTAVKVIHVFEKHHHEVCLGESDTHFHTLVVDCQFYKFKINIPFTIPENSVVVIEFPKINCVIPTHYSFLSEYQNLQFSLRGPPTINLI</sequence>